<organism evidence="2 3">
    <name type="scientific">Candidatus Rikenella faecigallinarum</name>
    <dbReference type="NCBI Taxonomy" id="2838745"/>
    <lineage>
        <taxon>Bacteria</taxon>
        <taxon>Pseudomonadati</taxon>
        <taxon>Bacteroidota</taxon>
        <taxon>Bacteroidia</taxon>
        <taxon>Bacteroidales</taxon>
        <taxon>Rikenellaceae</taxon>
        <taxon>Rikenella</taxon>
    </lineage>
</organism>
<dbReference type="Proteomes" id="UP000823926">
    <property type="component" value="Unassembled WGS sequence"/>
</dbReference>
<protein>
    <submittedName>
        <fullName evidence="2">YbjN domain-containing protein</fullName>
    </submittedName>
</protein>
<evidence type="ECO:0000256" key="1">
    <source>
        <dbReference type="SAM" id="SignalP"/>
    </source>
</evidence>
<gene>
    <name evidence="2" type="ORF">H9888_02905</name>
</gene>
<feature type="chain" id="PRO_5038469327" evidence="1">
    <location>
        <begin position="24"/>
        <end position="160"/>
    </location>
</feature>
<dbReference type="InterPro" id="IPR019660">
    <property type="entry name" value="Put_sensory_transdc_reg_YbjN"/>
</dbReference>
<name>A0A9D1TYN1_9BACT</name>
<reference evidence="2" key="1">
    <citation type="journal article" date="2021" name="PeerJ">
        <title>Extensive microbial diversity within the chicken gut microbiome revealed by metagenomics and culture.</title>
        <authorList>
            <person name="Gilroy R."/>
            <person name="Ravi A."/>
            <person name="Getino M."/>
            <person name="Pursley I."/>
            <person name="Horton D.L."/>
            <person name="Alikhan N.F."/>
            <person name="Baker D."/>
            <person name="Gharbi K."/>
            <person name="Hall N."/>
            <person name="Watson M."/>
            <person name="Adriaenssens E.M."/>
            <person name="Foster-Nyarko E."/>
            <person name="Jarju S."/>
            <person name="Secka A."/>
            <person name="Antonio M."/>
            <person name="Oren A."/>
            <person name="Chaudhuri R.R."/>
            <person name="La Ragione R."/>
            <person name="Hildebrand F."/>
            <person name="Pallen M.J."/>
        </authorList>
    </citation>
    <scope>NUCLEOTIDE SEQUENCE</scope>
    <source>
        <strain evidence="2">ChiBcec15-1070</strain>
    </source>
</reference>
<dbReference type="AlphaFoldDB" id="A0A9D1TYN1"/>
<evidence type="ECO:0000313" key="2">
    <source>
        <dbReference type="EMBL" id="HIW10429.1"/>
    </source>
</evidence>
<reference evidence="2" key="2">
    <citation type="submission" date="2021-04" db="EMBL/GenBank/DDBJ databases">
        <authorList>
            <person name="Gilroy R."/>
        </authorList>
    </citation>
    <scope>NUCLEOTIDE SEQUENCE</scope>
    <source>
        <strain evidence="2">ChiBcec15-1070</strain>
    </source>
</reference>
<evidence type="ECO:0000313" key="3">
    <source>
        <dbReference type="Proteomes" id="UP000823926"/>
    </source>
</evidence>
<dbReference type="Pfam" id="PF10722">
    <property type="entry name" value="YbjN"/>
    <property type="match status" value="1"/>
</dbReference>
<proteinExistence type="predicted"/>
<keyword evidence="1" id="KW-0732">Signal</keyword>
<comment type="caution">
    <text evidence="2">The sequence shown here is derived from an EMBL/GenBank/DDBJ whole genome shotgun (WGS) entry which is preliminary data.</text>
</comment>
<sequence>MKTRITLLLLTLALLFPATTAWGADGPSAFAKRTQKEIMAYLRDAGYAPQIDEDGDILFTYQELKCYISLEDGDEGELFTKTFLLFSIPEDMTATDEVLLREAINKANEEYRMVKCYYTDTRILFMVDSWIRNASDYTSFFKLYMRGLHYASNEVMYGEE</sequence>
<feature type="signal peptide" evidence="1">
    <location>
        <begin position="1"/>
        <end position="23"/>
    </location>
</feature>
<dbReference type="EMBL" id="DXHL01000016">
    <property type="protein sequence ID" value="HIW10429.1"/>
    <property type="molecule type" value="Genomic_DNA"/>
</dbReference>
<accession>A0A9D1TYN1</accession>